<protein>
    <recommendedName>
        <fullName evidence="3">Chromo domain-containing protein</fullName>
    </recommendedName>
</protein>
<name>A0A8C9XJN0_SANLU</name>
<dbReference type="Gene3D" id="2.40.50.40">
    <property type="match status" value="1"/>
</dbReference>
<reference evidence="4" key="2">
    <citation type="submission" date="2025-09" db="UniProtKB">
        <authorList>
            <consortium name="Ensembl"/>
        </authorList>
    </citation>
    <scope>IDENTIFICATION</scope>
</reference>
<keyword evidence="5" id="KW-1185">Reference proteome</keyword>
<feature type="transmembrane region" description="Helical" evidence="2">
    <location>
        <begin position="208"/>
        <end position="231"/>
    </location>
</feature>
<dbReference type="Ensembl" id="ENSSLUT00000012327.1">
    <property type="protein sequence ID" value="ENSSLUP00000011920.1"/>
    <property type="gene ID" value="ENSSLUG00000005659.1"/>
</dbReference>
<accession>A0A8C9XJN0</accession>
<keyword evidence="2" id="KW-0812">Transmembrane</keyword>
<dbReference type="SUPFAM" id="SSF54160">
    <property type="entry name" value="Chromo domain-like"/>
    <property type="match status" value="1"/>
</dbReference>
<dbReference type="Pfam" id="PF24626">
    <property type="entry name" value="SH3_Tf2-1"/>
    <property type="match status" value="1"/>
</dbReference>
<feature type="domain" description="Chromo" evidence="3">
    <location>
        <begin position="141"/>
        <end position="199"/>
    </location>
</feature>
<sequence length="235" mass="26904">MTSLCNAAFKTRRDNTRYYDYDISNLTPDFHWLRNVCGPAPLRNGCVLHCPSIPTRSGFVWLSSRNIPLRVESRKLAPRFLGPFVIDAIINPSAVRLKLPWTMRCHPTFHVSQLKPVSSSPLCPPADPPPPVRIIDDHPAYTVQRLLDVRRRGRGLQYLVDWEGYGPEERSWIPRSFILDPQLVTDFHRAHPDKVRPRGTPGAFPCPAWMSFPVCLSVLCLVCVCFCVEYWRRGP</sequence>
<evidence type="ECO:0000259" key="3">
    <source>
        <dbReference type="PROSITE" id="PS50013"/>
    </source>
</evidence>
<dbReference type="AlphaFoldDB" id="A0A8C9XJN0"/>
<dbReference type="Pfam" id="PF00385">
    <property type="entry name" value="Chromo"/>
    <property type="match status" value="1"/>
</dbReference>
<organism evidence="4 5">
    <name type="scientific">Sander lucioperca</name>
    <name type="common">Pike-perch</name>
    <name type="synonym">Perca lucioperca</name>
    <dbReference type="NCBI Taxonomy" id="283035"/>
    <lineage>
        <taxon>Eukaryota</taxon>
        <taxon>Metazoa</taxon>
        <taxon>Chordata</taxon>
        <taxon>Craniata</taxon>
        <taxon>Vertebrata</taxon>
        <taxon>Euteleostomi</taxon>
        <taxon>Actinopterygii</taxon>
        <taxon>Neopterygii</taxon>
        <taxon>Teleostei</taxon>
        <taxon>Neoteleostei</taxon>
        <taxon>Acanthomorphata</taxon>
        <taxon>Eupercaria</taxon>
        <taxon>Perciformes</taxon>
        <taxon>Percoidei</taxon>
        <taxon>Percidae</taxon>
        <taxon>Luciopercinae</taxon>
        <taxon>Sander</taxon>
    </lineage>
</organism>
<keyword evidence="2" id="KW-0472">Membrane</keyword>
<dbReference type="InterPro" id="IPR000953">
    <property type="entry name" value="Chromo/chromo_shadow_dom"/>
</dbReference>
<dbReference type="InterPro" id="IPR056924">
    <property type="entry name" value="SH3_Tf2-1"/>
</dbReference>
<comment type="subcellular location">
    <subcellularLocation>
        <location evidence="1">Nucleus</location>
    </subcellularLocation>
</comment>
<evidence type="ECO:0000313" key="5">
    <source>
        <dbReference type="Proteomes" id="UP000694568"/>
    </source>
</evidence>
<dbReference type="SMART" id="SM00298">
    <property type="entry name" value="CHROMO"/>
    <property type="match status" value="1"/>
</dbReference>
<dbReference type="GO" id="GO:0005634">
    <property type="term" value="C:nucleus"/>
    <property type="evidence" value="ECO:0007669"/>
    <property type="project" value="UniProtKB-SubCell"/>
</dbReference>
<dbReference type="InterPro" id="IPR016197">
    <property type="entry name" value="Chromo-like_dom_sf"/>
</dbReference>
<dbReference type="InterPro" id="IPR023780">
    <property type="entry name" value="Chromo_domain"/>
</dbReference>
<dbReference type="Proteomes" id="UP000694568">
    <property type="component" value="Unplaced"/>
</dbReference>
<evidence type="ECO:0000313" key="4">
    <source>
        <dbReference type="Ensembl" id="ENSSLUP00000011920.1"/>
    </source>
</evidence>
<dbReference type="PROSITE" id="PS50013">
    <property type="entry name" value="CHROMO_2"/>
    <property type="match status" value="1"/>
</dbReference>
<evidence type="ECO:0000256" key="1">
    <source>
        <dbReference type="ARBA" id="ARBA00004123"/>
    </source>
</evidence>
<evidence type="ECO:0000256" key="2">
    <source>
        <dbReference type="SAM" id="Phobius"/>
    </source>
</evidence>
<reference evidence="4" key="1">
    <citation type="submission" date="2025-08" db="UniProtKB">
        <authorList>
            <consortium name="Ensembl"/>
        </authorList>
    </citation>
    <scope>IDENTIFICATION</scope>
</reference>
<proteinExistence type="predicted"/>
<keyword evidence="2" id="KW-1133">Transmembrane helix</keyword>
<dbReference type="GeneTree" id="ENSGT01120000272038"/>